<dbReference type="EMBL" id="UINC01120421">
    <property type="protein sequence ID" value="SVC94895.1"/>
    <property type="molecule type" value="Genomic_DNA"/>
</dbReference>
<name>A0A382RCG4_9ZZZZ</name>
<organism evidence="1">
    <name type="scientific">marine metagenome</name>
    <dbReference type="NCBI Taxonomy" id="408172"/>
    <lineage>
        <taxon>unclassified sequences</taxon>
        <taxon>metagenomes</taxon>
        <taxon>ecological metagenomes</taxon>
    </lineage>
</organism>
<evidence type="ECO:0008006" key="2">
    <source>
        <dbReference type="Google" id="ProtNLM"/>
    </source>
</evidence>
<feature type="non-terminal residue" evidence="1">
    <location>
        <position position="102"/>
    </location>
</feature>
<gene>
    <name evidence="1" type="ORF">METZ01_LOCUS347749</name>
</gene>
<reference evidence="1" key="1">
    <citation type="submission" date="2018-05" db="EMBL/GenBank/DDBJ databases">
        <authorList>
            <person name="Lanie J.A."/>
            <person name="Ng W.-L."/>
            <person name="Kazmierczak K.M."/>
            <person name="Andrzejewski T.M."/>
            <person name="Davidsen T.M."/>
            <person name="Wayne K.J."/>
            <person name="Tettelin H."/>
            <person name="Glass J.I."/>
            <person name="Rusch D."/>
            <person name="Podicherti R."/>
            <person name="Tsui H.-C.T."/>
            <person name="Winkler M.E."/>
        </authorList>
    </citation>
    <scope>NUCLEOTIDE SEQUENCE</scope>
</reference>
<dbReference type="AlphaFoldDB" id="A0A382RCG4"/>
<protein>
    <recommendedName>
        <fullName evidence="2">Methyltransferase FkbM domain-containing protein</fullName>
    </recommendedName>
</protein>
<proteinExistence type="predicted"/>
<evidence type="ECO:0000313" key="1">
    <source>
        <dbReference type="EMBL" id="SVC94895.1"/>
    </source>
</evidence>
<accession>A0A382RCG4</accession>
<sequence>MNLIIELLNKLRNSSLLSNPFIRSLFKFFSLIVSRILFGRKKSINIGNEYTFLLNSKFAFSGWEKWGEGHNKGFKKLLELASNNSTVFDVGAHIGLCSLPLS</sequence>